<feature type="transmembrane region" description="Helical" evidence="2">
    <location>
        <begin position="88"/>
        <end position="109"/>
    </location>
</feature>
<dbReference type="Pfam" id="PF02116">
    <property type="entry name" value="STE2"/>
    <property type="match status" value="1"/>
</dbReference>
<keyword evidence="4" id="KW-1185">Reference proteome</keyword>
<evidence type="ECO:0000256" key="1">
    <source>
        <dbReference type="SAM" id="MobiDB-lite"/>
    </source>
</evidence>
<dbReference type="InterPro" id="IPR027458">
    <property type="entry name" value="STE2_TM1-TM2_sf"/>
</dbReference>
<dbReference type="Proteomes" id="UP000186594">
    <property type="component" value="Unassembled WGS sequence"/>
</dbReference>
<evidence type="ECO:0000313" key="4">
    <source>
        <dbReference type="Proteomes" id="UP000186594"/>
    </source>
</evidence>
<gene>
    <name evidence="3" type="ORF">NEOLI_001295</name>
</gene>
<evidence type="ECO:0000313" key="3">
    <source>
        <dbReference type="EMBL" id="OLL23185.1"/>
    </source>
</evidence>
<dbReference type="GO" id="GO:0004932">
    <property type="term" value="F:mating-type factor pheromone receptor activity"/>
    <property type="evidence" value="ECO:0007669"/>
    <property type="project" value="InterPro"/>
</dbReference>
<dbReference type="STRING" id="1198029.A0A1U7LKK4"/>
<accession>A0A1U7LKK4</accession>
<feature type="transmembrane region" description="Helical" evidence="2">
    <location>
        <begin position="208"/>
        <end position="232"/>
    </location>
</feature>
<evidence type="ECO:0000256" key="2">
    <source>
        <dbReference type="SAM" id="Phobius"/>
    </source>
</evidence>
<feature type="transmembrane region" description="Helical" evidence="2">
    <location>
        <begin position="56"/>
        <end position="76"/>
    </location>
</feature>
<organism evidence="3 4">
    <name type="scientific">Neolecta irregularis (strain DAH-3)</name>
    <dbReference type="NCBI Taxonomy" id="1198029"/>
    <lineage>
        <taxon>Eukaryota</taxon>
        <taxon>Fungi</taxon>
        <taxon>Dikarya</taxon>
        <taxon>Ascomycota</taxon>
        <taxon>Taphrinomycotina</taxon>
        <taxon>Neolectales</taxon>
        <taxon>Neolectaceae</taxon>
        <taxon>Neolecta</taxon>
    </lineage>
</organism>
<dbReference type="GO" id="GO:0038038">
    <property type="term" value="C:G protein-coupled receptor homodimeric complex"/>
    <property type="evidence" value="ECO:0007669"/>
    <property type="project" value="TreeGrafter"/>
</dbReference>
<reference evidence="3 4" key="1">
    <citation type="submission" date="2016-04" db="EMBL/GenBank/DDBJ databases">
        <title>Evolutionary innovation and constraint leading to complex multicellularity in the Ascomycota.</title>
        <authorList>
            <person name="Cisse O."/>
            <person name="Nguyen A."/>
            <person name="Hewitt D.A."/>
            <person name="Jedd G."/>
            <person name="Stajich J.E."/>
        </authorList>
    </citation>
    <scope>NUCLEOTIDE SEQUENCE [LARGE SCALE GENOMIC DNA]</scope>
    <source>
        <strain evidence="3 4">DAH-3</strain>
    </source>
</reference>
<dbReference type="OrthoDB" id="5402633at2759"/>
<proteinExistence type="predicted"/>
<comment type="caution">
    <text evidence="3">The sequence shown here is derived from an EMBL/GenBank/DDBJ whole genome shotgun (WGS) entry which is preliminary data.</text>
</comment>
<keyword evidence="2" id="KW-1133">Transmembrane helix</keyword>
<keyword evidence="3" id="KW-0675">Receptor</keyword>
<dbReference type="OMA" id="VSICYFS"/>
<dbReference type="CDD" id="cd14939">
    <property type="entry name" value="7tmD_STE2"/>
    <property type="match status" value="1"/>
</dbReference>
<keyword evidence="2" id="KW-0812">Transmembrane</keyword>
<dbReference type="PRINTS" id="PR00250">
    <property type="entry name" value="GPCRSTE2"/>
</dbReference>
<dbReference type="PANTHER" id="PTHR28009:SF1">
    <property type="entry name" value="PHEROMONE ALPHA FACTOR RECEPTOR"/>
    <property type="match status" value="1"/>
</dbReference>
<protein>
    <submittedName>
        <fullName evidence="3">Pheromone P-factor receptor</fullName>
    </submittedName>
</protein>
<feature type="transmembrane region" description="Helical" evidence="2">
    <location>
        <begin position="166"/>
        <end position="188"/>
    </location>
</feature>
<dbReference type="InterPro" id="IPR000366">
    <property type="entry name" value="GPCR_STE2"/>
</dbReference>
<dbReference type="PANTHER" id="PTHR28009">
    <property type="entry name" value="PHEROMONE ALPHA FACTOR RECEPTOR"/>
    <property type="match status" value="1"/>
</dbReference>
<keyword evidence="2" id="KW-0472">Membrane</keyword>
<sequence>MAPNEDFNRGFESQPNITTNSYPPLHQILNISSPLGYSIVPLSDIEIYEGTRVHSAALFSALIAAAGIMIIMLAVVTKPAKRKTPVFFMNLASLIALLLSSSLSLSYYLSSWVGIYVQFTGDFEPVSKMDQDVSIAGACSRVLLITCIEISLVLQCRIICSTSRKVKFLLTAFAVAIASAVVILWIYLTVLGIQSGNGPSDQAHLARQIVYSASIYFFSAIFVSKLVQTIMLRRRLGLEQFGPIQIITIMGCQTMFVPALVTLLDHWVQWGSIAPLATSLVVLSLPLSSIWASSQSEILANGATARNLSGRSRERGGTVTSSPTPEKGSFNGPNIYELEKIDNVDVHEHHHGEFNQSFKDSTKLAQI</sequence>
<feature type="transmembrane region" description="Helical" evidence="2">
    <location>
        <begin position="133"/>
        <end position="154"/>
    </location>
</feature>
<name>A0A1U7LKK4_NEOID</name>
<dbReference type="EMBL" id="LXFE01002180">
    <property type="protein sequence ID" value="OLL23185.1"/>
    <property type="molecule type" value="Genomic_DNA"/>
</dbReference>
<feature type="region of interest" description="Disordered" evidence="1">
    <location>
        <begin position="309"/>
        <end position="333"/>
    </location>
</feature>
<dbReference type="Gene3D" id="1.10.287.920">
    <property type="entry name" value="Pheromone alpha factor receptor"/>
    <property type="match status" value="1"/>
</dbReference>
<dbReference type="AlphaFoldDB" id="A0A1U7LKK4"/>
<dbReference type="GO" id="GO:0000750">
    <property type="term" value="P:pheromone-dependent signal transduction involved in conjugation with cellular fusion"/>
    <property type="evidence" value="ECO:0007669"/>
    <property type="project" value="TreeGrafter"/>
</dbReference>